<evidence type="ECO:0000313" key="2">
    <source>
        <dbReference type="EMBL" id="KAF9510584.1"/>
    </source>
</evidence>
<proteinExistence type="predicted"/>
<reference evidence="2" key="1">
    <citation type="journal article" date="2020" name="Nat. Commun.">
        <title>Large-scale genome sequencing of mycorrhizal fungi provides insights into the early evolution of symbiotic traits.</title>
        <authorList>
            <person name="Miyauchi S."/>
            <person name="Kiss E."/>
            <person name="Kuo A."/>
            <person name="Drula E."/>
            <person name="Kohler A."/>
            <person name="Sanchez-Garcia M."/>
            <person name="Morin E."/>
            <person name="Andreopoulos B."/>
            <person name="Barry K.W."/>
            <person name="Bonito G."/>
            <person name="Buee M."/>
            <person name="Carver A."/>
            <person name="Chen C."/>
            <person name="Cichocki N."/>
            <person name="Clum A."/>
            <person name="Culley D."/>
            <person name="Crous P.W."/>
            <person name="Fauchery L."/>
            <person name="Girlanda M."/>
            <person name="Hayes R.D."/>
            <person name="Keri Z."/>
            <person name="LaButti K."/>
            <person name="Lipzen A."/>
            <person name="Lombard V."/>
            <person name="Magnuson J."/>
            <person name="Maillard F."/>
            <person name="Murat C."/>
            <person name="Nolan M."/>
            <person name="Ohm R.A."/>
            <person name="Pangilinan J."/>
            <person name="Pereira M.F."/>
            <person name="Perotto S."/>
            <person name="Peter M."/>
            <person name="Pfister S."/>
            <person name="Riley R."/>
            <person name="Sitrit Y."/>
            <person name="Stielow J.B."/>
            <person name="Szollosi G."/>
            <person name="Zifcakova L."/>
            <person name="Stursova M."/>
            <person name="Spatafora J.W."/>
            <person name="Tedersoo L."/>
            <person name="Vaario L.M."/>
            <person name="Yamada A."/>
            <person name="Yan M."/>
            <person name="Wang P."/>
            <person name="Xu J."/>
            <person name="Bruns T."/>
            <person name="Baldrian P."/>
            <person name="Vilgalys R."/>
            <person name="Dunand C."/>
            <person name="Henrissat B."/>
            <person name="Grigoriev I.V."/>
            <person name="Hibbett D."/>
            <person name="Nagy L.G."/>
            <person name="Martin F.M."/>
        </authorList>
    </citation>
    <scope>NUCLEOTIDE SEQUENCE</scope>
    <source>
        <strain evidence="2">UP504</strain>
    </source>
</reference>
<gene>
    <name evidence="2" type="ORF">BS47DRAFT_1347679</name>
</gene>
<dbReference type="Proteomes" id="UP000886523">
    <property type="component" value="Unassembled WGS sequence"/>
</dbReference>
<sequence>MFTWFTYVSFSTPPRVLTDNICRGTLSLTASSGLRLLQTHRGSGVEKTTARDPPLRNREI</sequence>
<feature type="region of interest" description="Disordered" evidence="1">
    <location>
        <begin position="40"/>
        <end position="60"/>
    </location>
</feature>
<keyword evidence="3" id="KW-1185">Reference proteome</keyword>
<protein>
    <submittedName>
        <fullName evidence="2">Uncharacterized protein</fullName>
    </submittedName>
</protein>
<name>A0A9P6ARY9_9AGAM</name>
<dbReference type="EMBL" id="MU129013">
    <property type="protein sequence ID" value="KAF9510584.1"/>
    <property type="molecule type" value="Genomic_DNA"/>
</dbReference>
<comment type="caution">
    <text evidence="2">The sequence shown here is derived from an EMBL/GenBank/DDBJ whole genome shotgun (WGS) entry which is preliminary data.</text>
</comment>
<evidence type="ECO:0000256" key="1">
    <source>
        <dbReference type="SAM" id="MobiDB-lite"/>
    </source>
</evidence>
<accession>A0A9P6ARY9</accession>
<dbReference type="AlphaFoldDB" id="A0A9P6ARY9"/>
<feature type="non-terminal residue" evidence="2">
    <location>
        <position position="60"/>
    </location>
</feature>
<organism evidence="2 3">
    <name type="scientific">Hydnum rufescens UP504</name>
    <dbReference type="NCBI Taxonomy" id="1448309"/>
    <lineage>
        <taxon>Eukaryota</taxon>
        <taxon>Fungi</taxon>
        <taxon>Dikarya</taxon>
        <taxon>Basidiomycota</taxon>
        <taxon>Agaricomycotina</taxon>
        <taxon>Agaricomycetes</taxon>
        <taxon>Cantharellales</taxon>
        <taxon>Hydnaceae</taxon>
        <taxon>Hydnum</taxon>
    </lineage>
</organism>
<feature type="compositionally biased region" description="Basic and acidic residues" evidence="1">
    <location>
        <begin position="48"/>
        <end position="60"/>
    </location>
</feature>
<evidence type="ECO:0000313" key="3">
    <source>
        <dbReference type="Proteomes" id="UP000886523"/>
    </source>
</evidence>